<reference evidence="1 2" key="1">
    <citation type="journal article" date="2016" name="Environ. Microbiol.">
        <title>Genomic resolution of a cold subsurface aquifer community provides metabolic insights for novel microbes adapted to high CO concentrations.</title>
        <authorList>
            <person name="Probst A.J."/>
            <person name="Castelle C.J."/>
            <person name="Singh A."/>
            <person name="Brown C.T."/>
            <person name="Anantharaman K."/>
            <person name="Sharon I."/>
            <person name="Hug L.A."/>
            <person name="Burstein D."/>
            <person name="Emerson J.B."/>
            <person name="Thomas B.C."/>
            <person name="Banfield J.F."/>
        </authorList>
    </citation>
    <scope>NUCLEOTIDE SEQUENCE [LARGE SCALE GENOMIC DNA]</scope>
    <source>
        <strain evidence="1">CG1_02_38_46</strain>
    </source>
</reference>
<evidence type="ECO:0000313" key="2">
    <source>
        <dbReference type="Proteomes" id="UP000182278"/>
    </source>
</evidence>
<gene>
    <name evidence="1" type="ORF">AUJ66_01060</name>
</gene>
<dbReference type="Proteomes" id="UP000182278">
    <property type="component" value="Unassembled WGS sequence"/>
</dbReference>
<protein>
    <recommendedName>
        <fullName evidence="3">AbiEi antitoxin C-terminal domain-containing protein</fullName>
    </recommendedName>
</protein>
<organism evidence="1 2">
    <name type="scientific">Candidatus Desantisbacteria bacterium CG1_02_38_46</name>
    <dbReference type="NCBI Taxonomy" id="1817893"/>
    <lineage>
        <taxon>Bacteria</taxon>
        <taxon>Candidatus Desantisiibacteriota</taxon>
    </lineage>
</organism>
<proteinExistence type="predicted"/>
<name>A0A1J4SJY6_9BACT</name>
<evidence type="ECO:0000313" key="1">
    <source>
        <dbReference type="EMBL" id="OIN98358.1"/>
    </source>
</evidence>
<dbReference type="STRING" id="1817893.AUJ66_01060"/>
<dbReference type="EMBL" id="MNUO01000015">
    <property type="protein sequence ID" value="OIN98358.1"/>
    <property type="molecule type" value="Genomic_DNA"/>
</dbReference>
<sequence length="257" mass="30253">MVNNKQNMNTNYIIQTLYERGLHYFDIILFSHIFGISHLKSSQVFKNLEKKNFVTEVEKGKYLLLGFESHRVLSQPFFIGTKIAVPSYVSYWSALNFYGFTEQVPQVIFIANTKRKGELVFRGIRYKYVKIASRKFWGYKEIRLNGLSCLLADEEKAFIDSLDEPSYAGGIEEIFKCIAQAKDKINFERLFDYAKRFRNKSLNSRLGYFLENLNIDASQLKSYCSKSYVKIDSMRPWSKTWNTKWKVNENISERMQC</sequence>
<dbReference type="AlphaFoldDB" id="A0A1J4SJY6"/>
<evidence type="ECO:0008006" key="3">
    <source>
        <dbReference type="Google" id="ProtNLM"/>
    </source>
</evidence>
<comment type="caution">
    <text evidence="1">The sequence shown here is derived from an EMBL/GenBank/DDBJ whole genome shotgun (WGS) entry which is preliminary data.</text>
</comment>
<accession>A0A1J4SJY6</accession>